<name>A0ACC6AN31_NITWI</name>
<evidence type="ECO:0000313" key="1">
    <source>
        <dbReference type="EMBL" id="MCP2001280.1"/>
    </source>
</evidence>
<proteinExistence type="predicted"/>
<evidence type="ECO:0000313" key="2">
    <source>
        <dbReference type="Proteomes" id="UP001205486"/>
    </source>
</evidence>
<dbReference type="Proteomes" id="UP001205486">
    <property type="component" value="Unassembled WGS sequence"/>
</dbReference>
<reference evidence="1" key="1">
    <citation type="submission" date="2022-03" db="EMBL/GenBank/DDBJ databases">
        <title>Interactions between chemoautotrophic and heterotrophic bacteria.</title>
        <authorList>
            <person name="Santoro A."/>
        </authorList>
    </citation>
    <scope>NUCLEOTIDE SEQUENCE</scope>
    <source>
        <strain evidence="1">Nb-106</strain>
    </source>
</reference>
<gene>
    <name evidence="1" type="ORF">J2S34_003766</name>
</gene>
<dbReference type="EMBL" id="JALJZS010000005">
    <property type="protein sequence ID" value="MCP2001280.1"/>
    <property type="molecule type" value="Genomic_DNA"/>
</dbReference>
<protein>
    <submittedName>
        <fullName evidence="1">Uncharacterized protein</fullName>
    </submittedName>
</protein>
<accession>A0ACC6AN31</accession>
<comment type="caution">
    <text evidence="1">The sequence shown here is derived from an EMBL/GenBank/DDBJ whole genome shotgun (WGS) entry which is preliminary data.</text>
</comment>
<keyword evidence="2" id="KW-1185">Reference proteome</keyword>
<organism evidence="1 2">
    <name type="scientific">Nitrobacter winogradskyi</name>
    <name type="common">Nitrobacter agilis</name>
    <dbReference type="NCBI Taxonomy" id="913"/>
    <lineage>
        <taxon>Bacteria</taxon>
        <taxon>Pseudomonadati</taxon>
        <taxon>Pseudomonadota</taxon>
        <taxon>Alphaproteobacteria</taxon>
        <taxon>Hyphomicrobiales</taxon>
        <taxon>Nitrobacteraceae</taxon>
        <taxon>Nitrobacter</taxon>
    </lineage>
</organism>
<sequence length="116" mass="13414">MRANSVDQTRQVFLTFSLGRIVTQHEKFSLEMAAIRRMRGKLAMKGPAQVRKTAFVQPIGKRLSFHTDRKIKRRLVFSRGYRRCESFLATPLGRNREDQFEALRSASSPKIKEEAS</sequence>